<gene>
    <name evidence="1" type="ORF">EVOR1521_LOCUS8627</name>
</gene>
<reference evidence="1" key="1">
    <citation type="submission" date="2023-08" db="EMBL/GenBank/DDBJ databases">
        <authorList>
            <person name="Chen Y."/>
            <person name="Shah S."/>
            <person name="Dougan E. K."/>
            <person name="Thang M."/>
            <person name="Chan C."/>
        </authorList>
    </citation>
    <scope>NUCLEOTIDE SEQUENCE</scope>
</reference>
<comment type="caution">
    <text evidence="1">The sequence shown here is derived from an EMBL/GenBank/DDBJ whole genome shotgun (WGS) entry which is preliminary data.</text>
</comment>
<dbReference type="Proteomes" id="UP001178507">
    <property type="component" value="Unassembled WGS sequence"/>
</dbReference>
<accession>A0AA36I4C0</accession>
<keyword evidence="2" id="KW-1185">Reference proteome</keyword>
<organism evidence="1 2">
    <name type="scientific">Effrenium voratum</name>
    <dbReference type="NCBI Taxonomy" id="2562239"/>
    <lineage>
        <taxon>Eukaryota</taxon>
        <taxon>Sar</taxon>
        <taxon>Alveolata</taxon>
        <taxon>Dinophyceae</taxon>
        <taxon>Suessiales</taxon>
        <taxon>Symbiodiniaceae</taxon>
        <taxon>Effrenium</taxon>
    </lineage>
</organism>
<protein>
    <submittedName>
        <fullName evidence="1">Uncharacterized protein</fullName>
    </submittedName>
</protein>
<dbReference type="EMBL" id="CAUJNA010000746">
    <property type="protein sequence ID" value="CAJ1380772.1"/>
    <property type="molecule type" value="Genomic_DNA"/>
</dbReference>
<dbReference type="AlphaFoldDB" id="A0AA36I4C0"/>
<name>A0AA36I4C0_9DINO</name>
<evidence type="ECO:0000313" key="1">
    <source>
        <dbReference type="EMBL" id="CAJ1380772.1"/>
    </source>
</evidence>
<sequence length="338" mass="37191">MGPKHVLGDGWDRVVKFWAICRGFFGTRAWAFVDAPYKGQESLDFICPAWWNATGCECECGNCSILFEQCPIGFMLFRSLSLLCGAQDKNMRIHELAIRKWGRGLLDLAKLRLGFSDIIESGWPFFGVLAKIGDQLRLDGISETFATALAAHGARPNSVAAGAFARGYSMCEQRGWRENSKYKQEIQEALAQGRTVALQRSVEAASEDACPLQRAAASAATADWLLQPAEKGSNTLGSAMTTQALRDVEVLFQTVEKEVLSWAKLAEGPYFFELMAVDWPVWRMMHRAGEKLLKELAIQCPSAGSQDEMPKASLCVACACPTQAEWAAEARYVAELGA</sequence>
<evidence type="ECO:0000313" key="2">
    <source>
        <dbReference type="Proteomes" id="UP001178507"/>
    </source>
</evidence>
<proteinExistence type="predicted"/>